<gene>
    <name evidence="4" type="ORF">BI198_01480</name>
</gene>
<feature type="transmembrane region" description="Helical" evidence="2">
    <location>
        <begin position="6"/>
        <end position="29"/>
    </location>
</feature>
<evidence type="ECO:0000313" key="5">
    <source>
        <dbReference type="Proteomes" id="UP000242258"/>
    </source>
</evidence>
<comment type="caution">
    <text evidence="4">The sequence shown here is derived from an EMBL/GenBank/DDBJ whole genome shotgun (WGS) entry which is preliminary data.</text>
</comment>
<dbReference type="InterPro" id="IPR019617">
    <property type="entry name" value="DUF2489"/>
</dbReference>
<feature type="coiled-coil region" evidence="1">
    <location>
        <begin position="24"/>
        <end position="55"/>
    </location>
</feature>
<dbReference type="AlphaFoldDB" id="A0A1E7Q2U3"/>
<sequence>MFSTTAITLIISGALIIAALAFYAGKLLWQLQQQRQQMQQKQQQLTAERKKYLTDSIVLICKAMLEQQCELSEGALRLWVLLDHLAPDRIPEPNTTYTGLYQMYQVVKDMPTHESRNKQDKVVTKQQDKVRLQAEEELKSAILADTAALLTRFKPE</sequence>
<evidence type="ECO:0000259" key="3">
    <source>
        <dbReference type="Pfam" id="PF10675"/>
    </source>
</evidence>
<dbReference type="RefSeq" id="WP_070047949.1">
    <property type="nucleotide sequence ID" value="NZ_CBCSDO010000001.1"/>
</dbReference>
<keyword evidence="2" id="KW-1133">Transmembrane helix</keyword>
<dbReference type="EMBL" id="MKEK01000001">
    <property type="protein sequence ID" value="OEY68383.1"/>
    <property type="molecule type" value="Genomic_DNA"/>
</dbReference>
<protein>
    <recommendedName>
        <fullName evidence="3">DUF2489 domain-containing protein</fullName>
    </recommendedName>
</protein>
<keyword evidence="5" id="KW-1185">Reference proteome</keyword>
<feature type="domain" description="DUF2489" evidence="3">
    <location>
        <begin position="17"/>
        <end position="149"/>
    </location>
</feature>
<dbReference type="Proteomes" id="UP000242258">
    <property type="component" value="Unassembled WGS sequence"/>
</dbReference>
<keyword evidence="1" id="KW-0175">Coiled coil</keyword>
<evidence type="ECO:0000313" key="4">
    <source>
        <dbReference type="EMBL" id="OEY68383.1"/>
    </source>
</evidence>
<dbReference type="STRING" id="1628148.BI198_01480"/>
<keyword evidence="2" id="KW-0472">Membrane</keyword>
<organism evidence="4 5">
    <name type="scientific">Rheinheimera salexigens</name>
    <dbReference type="NCBI Taxonomy" id="1628148"/>
    <lineage>
        <taxon>Bacteria</taxon>
        <taxon>Pseudomonadati</taxon>
        <taxon>Pseudomonadota</taxon>
        <taxon>Gammaproteobacteria</taxon>
        <taxon>Chromatiales</taxon>
        <taxon>Chromatiaceae</taxon>
        <taxon>Rheinheimera</taxon>
    </lineage>
</organism>
<keyword evidence="2" id="KW-0812">Transmembrane</keyword>
<accession>A0A1E7Q2U3</accession>
<evidence type="ECO:0000256" key="2">
    <source>
        <dbReference type="SAM" id="Phobius"/>
    </source>
</evidence>
<dbReference type="Pfam" id="PF10675">
    <property type="entry name" value="DUF2489"/>
    <property type="match status" value="1"/>
</dbReference>
<dbReference type="OrthoDB" id="5293867at2"/>
<proteinExistence type="predicted"/>
<reference evidence="5" key="1">
    <citation type="submission" date="2016-09" db="EMBL/GenBank/DDBJ databases">
        <authorList>
            <person name="Wan X."/>
            <person name="Hou S."/>
        </authorList>
    </citation>
    <scope>NUCLEOTIDE SEQUENCE [LARGE SCALE GENOMIC DNA]</scope>
    <source>
        <strain evidence="5">KH87</strain>
    </source>
</reference>
<name>A0A1E7Q2U3_9GAMM</name>
<evidence type="ECO:0000256" key="1">
    <source>
        <dbReference type="SAM" id="Coils"/>
    </source>
</evidence>